<organism evidence="9 10">
    <name type="scientific">Ceutorhynchus assimilis</name>
    <name type="common">cabbage seed weevil</name>
    <dbReference type="NCBI Taxonomy" id="467358"/>
    <lineage>
        <taxon>Eukaryota</taxon>
        <taxon>Metazoa</taxon>
        <taxon>Ecdysozoa</taxon>
        <taxon>Arthropoda</taxon>
        <taxon>Hexapoda</taxon>
        <taxon>Insecta</taxon>
        <taxon>Pterygota</taxon>
        <taxon>Neoptera</taxon>
        <taxon>Endopterygota</taxon>
        <taxon>Coleoptera</taxon>
        <taxon>Polyphaga</taxon>
        <taxon>Cucujiformia</taxon>
        <taxon>Curculionidae</taxon>
        <taxon>Ceutorhynchinae</taxon>
        <taxon>Ceutorhynchus</taxon>
    </lineage>
</organism>
<sequence length="255" mass="30204">MMTKGLKLIKLLFSLSIFVCAFFAVLELTYFLSFSFPKQGLTIKGDPWLQTARVLFENMILLSLFIIQHSAMATEKFKNLIINLGLKDMNRSIYVSATVAVLLLITRYWQTTIHVVLWDLDLNYKPLFFIYISIHATAWTIIYVANVCTDFPELLGLKQVYYSLRNLPDPIQRKSYKLQRLLSHMRHPSFLGFLLVFWFFPLMTLDRLLLAIILTLYMYIAWNTDNEDYHYQKDMYERKYHELQRLNSPDGRKIL</sequence>
<keyword evidence="5 8" id="KW-0472">Membrane</keyword>
<dbReference type="AlphaFoldDB" id="A0A9N9MDF7"/>
<evidence type="ECO:0000313" key="10">
    <source>
        <dbReference type="Proteomes" id="UP001152799"/>
    </source>
</evidence>
<evidence type="ECO:0000313" key="9">
    <source>
        <dbReference type="EMBL" id="CAG9759517.1"/>
    </source>
</evidence>
<name>A0A9N9MDF7_9CUCU</name>
<proteinExistence type="inferred from homology"/>
<dbReference type="EMBL" id="OU892277">
    <property type="protein sequence ID" value="CAG9759517.1"/>
    <property type="molecule type" value="Genomic_DNA"/>
</dbReference>
<evidence type="ECO:0000256" key="1">
    <source>
        <dbReference type="ARBA" id="ARBA00004473"/>
    </source>
</evidence>
<protein>
    <recommendedName>
        <fullName evidence="7">Nuclear envelope membrane protein</fullName>
    </recommendedName>
    <alternativeName>
        <fullName evidence="6">Nuclear rim protein</fullName>
    </alternativeName>
</protein>
<evidence type="ECO:0000256" key="3">
    <source>
        <dbReference type="ARBA" id="ARBA00022692"/>
    </source>
</evidence>
<comment type="similarity">
    <text evidence="2">Belongs to the nurim family.</text>
</comment>
<feature type="transmembrane region" description="Helical" evidence="8">
    <location>
        <begin position="190"/>
        <end position="220"/>
    </location>
</feature>
<dbReference type="GO" id="GO:0005637">
    <property type="term" value="C:nuclear inner membrane"/>
    <property type="evidence" value="ECO:0007669"/>
    <property type="project" value="UniProtKB-SubCell"/>
</dbReference>
<feature type="transmembrane region" description="Helical" evidence="8">
    <location>
        <begin position="12"/>
        <end position="32"/>
    </location>
</feature>
<dbReference type="Gene3D" id="1.20.120.1630">
    <property type="match status" value="1"/>
</dbReference>
<dbReference type="Proteomes" id="UP001152799">
    <property type="component" value="Chromosome 1"/>
</dbReference>
<feature type="transmembrane region" description="Helical" evidence="8">
    <location>
        <begin position="129"/>
        <end position="148"/>
    </location>
</feature>
<keyword evidence="4 8" id="KW-1133">Transmembrane helix</keyword>
<evidence type="ECO:0000256" key="7">
    <source>
        <dbReference type="ARBA" id="ARBA00032957"/>
    </source>
</evidence>
<dbReference type="OrthoDB" id="10050858at2759"/>
<gene>
    <name evidence="9" type="ORF">CEUTPL_LOCUS265</name>
</gene>
<feature type="transmembrane region" description="Helical" evidence="8">
    <location>
        <begin position="52"/>
        <end position="71"/>
    </location>
</feature>
<feature type="transmembrane region" description="Helical" evidence="8">
    <location>
        <begin position="92"/>
        <end position="109"/>
    </location>
</feature>
<dbReference type="InterPro" id="IPR033580">
    <property type="entry name" value="Nurim-like"/>
</dbReference>
<comment type="subcellular location">
    <subcellularLocation>
        <location evidence="1">Nucleus inner membrane</location>
        <topology evidence="1">Multi-pass membrane protein</topology>
    </subcellularLocation>
</comment>
<evidence type="ECO:0000256" key="6">
    <source>
        <dbReference type="ARBA" id="ARBA00031700"/>
    </source>
</evidence>
<evidence type="ECO:0000256" key="5">
    <source>
        <dbReference type="ARBA" id="ARBA00023136"/>
    </source>
</evidence>
<dbReference type="PANTHER" id="PTHR31040">
    <property type="entry name" value="NURIM"/>
    <property type="match status" value="1"/>
</dbReference>
<accession>A0A9N9MDF7</accession>
<keyword evidence="3 8" id="KW-0812">Transmembrane</keyword>
<evidence type="ECO:0000256" key="4">
    <source>
        <dbReference type="ARBA" id="ARBA00022989"/>
    </source>
</evidence>
<reference evidence="9" key="1">
    <citation type="submission" date="2022-01" db="EMBL/GenBank/DDBJ databases">
        <authorList>
            <person name="King R."/>
        </authorList>
    </citation>
    <scope>NUCLEOTIDE SEQUENCE</scope>
</reference>
<dbReference type="PANTHER" id="PTHR31040:SF1">
    <property type="entry name" value="NURIM"/>
    <property type="match status" value="1"/>
</dbReference>
<evidence type="ECO:0000256" key="2">
    <source>
        <dbReference type="ARBA" id="ARBA00010631"/>
    </source>
</evidence>
<keyword evidence="10" id="KW-1185">Reference proteome</keyword>
<evidence type="ECO:0000256" key="8">
    <source>
        <dbReference type="SAM" id="Phobius"/>
    </source>
</evidence>